<name>A0ABR3TJP2_9PEZI</name>
<reference evidence="2 3" key="1">
    <citation type="journal article" date="2023" name="Plant Dis.">
        <title>First Report of Diplodia intermedia Causing Canker and Dieback Diseases on Apple Trees in Canada.</title>
        <authorList>
            <person name="Ellouze W."/>
            <person name="Ilyukhin E."/>
            <person name="Sulman M."/>
            <person name="Ali S."/>
        </authorList>
    </citation>
    <scope>NUCLEOTIDE SEQUENCE [LARGE SCALE GENOMIC DNA]</scope>
    <source>
        <strain evidence="2 3">M45-28</strain>
    </source>
</reference>
<dbReference type="Pfam" id="PF10303">
    <property type="entry name" value="DUF2408"/>
    <property type="match status" value="2"/>
</dbReference>
<comment type="caution">
    <text evidence="2">The sequence shown here is derived from an EMBL/GenBank/DDBJ whole genome shotgun (WGS) entry which is preliminary data.</text>
</comment>
<feature type="region of interest" description="Disordered" evidence="1">
    <location>
        <begin position="432"/>
        <end position="457"/>
    </location>
</feature>
<evidence type="ECO:0000313" key="3">
    <source>
        <dbReference type="Proteomes" id="UP001521184"/>
    </source>
</evidence>
<organism evidence="2 3">
    <name type="scientific">Diplodia intermedia</name>
    <dbReference type="NCBI Taxonomy" id="856260"/>
    <lineage>
        <taxon>Eukaryota</taxon>
        <taxon>Fungi</taxon>
        <taxon>Dikarya</taxon>
        <taxon>Ascomycota</taxon>
        <taxon>Pezizomycotina</taxon>
        <taxon>Dothideomycetes</taxon>
        <taxon>Dothideomycetes incertae sedis</taxon>
        <taxon>Botryosphaeriales</taxon>
        <taxon>Botryosphaeriaceae</taxon>
        <taxon>Diplodia</taxon>
    </lineage>
</organism>
<proteinExistence type="predicted"/>
<dbReference type="InterPro" id="IPR018810">
    <property type="entry name" value="UPF0662"/>
</dbReference>
<dbReference type="PANTHER" id="PTHR28086:SF1">
    <property type="entry name" value="CU(2+) SUPPRESSING AND BLEOMYCIN SENSITIVE PROTEIN 1"/>
    <property type="match status" value="1"/>
</dbReference>
<gene>
    <name evidence="2" type="ORF">SLS58_007662</name>
</gene>
<dbReference type="Proteomes" id="UP001521184">
    <property type="component" value="Unassembled WGS sequence"/>
</dbReference>
<dbReference type="EMBL" id="JAKEKT020000059">
    <property type="protein sequence ID" value="KAL1639764.1"/>
    <property type="molecule type" value="Genomic_DNA"/>
</dbReference>
<sequence>MTDSPAVRAPLDPQEQPILDQLLSIRTQLELLRADKSTYVKSEDVIRLYGNIIEQVERVNQLRTHKRLEQNRVDTVLDDCFQLISLAYMAIGKNHEAPATYSAVSTMKRLLDHLYEAAFFSPKDLDSIEHRLHEYRASVERGKETYSPHLITLLEARMDVCQELLGKLQHTLEKLSSELRPTYEKLVSLLRSLSACNTRSKYPASEVKQLHEQLERIAEDVQGSNQLDVRDSEQERYAQVIEHMQIRPMDAAPEGDELVKDLFARCTLWHDIIEQRQGKIDDKFADVYKKLLTIRTQLEKLQLTQAWSLRETDLYSFQRQLDRIDESRTLLYLLRKSYALIYTLIISSEPVSEALLPIYNQLNTLKRCLEEVRRSGGVSSPRDLYPYSMKLNSIDNMRQDGKFMIGDDIPDGQGAVNHLLAECFELAYELRTAAEEESEDESETVQQSTEPPRVEAQ</sequence>
<keyword evidence="3" id="KW-1185">Reference proteome</keyword>
<dbReference type="PANTHER" id="PTHR28086">
    <property type="entry name" value="UPF0662 PROTEIN YPL260W"/>
    <property type="match status" value="1"/>
</dbReference>
<evidence type="ECO:0000313" key="2">
    <source>
        <dbReference type="EMBL" id="KAL1639764.1"/>
    </source>
</evidence>
<protein>
    <submittedName>
        <fullName evidence="2">Uncharacterized protein</fullName>
    </submittedName>
</protein>
<evidence type="ECO:0000256" key="1">
    <source>
        <dbReference type="SAM" id="MobiDB-lite"/>
    </source>
</evidence>
<accession>A0ABR3TJP2</accession>